<dbReference type="GO" id="GO:0016740">
    <property type="term" value="F:transferase activity"/>
    <property type="evidence" value="ECO:0007669"/>
    <property type="project" value="UniProtKB-KW"/>
</dbReference>
<dbReference type="Proteomes" id="UP000660262">
    <property type="component" value="Unassembled WGS sequence"/>
</dbReference>
<dbReference type="PROSITE" id="PS50206">
    <property type="entry name" value="RHODANESE_3"/>
    <property type="match status" value="1"/>
</dbReference>
<dbReference type="Pfam" id="PF00581">
    <property type="entry name" value="Rhodanese"/>
    <property type="match status" value="1"/>
</dbReference>
<evidence type="ECO:0000313" key="4">
    <source>
        <dbReference type="Proteomes" id="UP000660262"/>
    </source>
</evidence>
<dbReference type="Gene3D" id="3.30.70.100">
    <property type="match status" value="1"/>
</dbReference>
<dbReference type="SUPFAM" id="SSF52821">
    <property type="entry name" value="Rhodanese/Cell cycle control phosphatase"/>
    <property type="match status" value="1"/>
</dbReference>
<dbReference type="Pfam" id="PF17773">
    <property type="entry name" value="UPF0176_N"/>
    <property type="match status" value="1"/>
</dbReference>
<evidence type="ECO:0000259" key="2">
    <source>
        <dbReference type="PROSITE" id="PS50206"/>
    </source>
</evidence>
<dbReference type="Gene3D" id="3.40.250.10">
    <property type="entry name" value="Rhodanese-like domain"/>
    <property type="match status" value="1"/>
</dbReference>
<protein>
    <submittedName>
        <fullName evidence="3">Thiosulfate sulfurtransferase (Rhodanese)-like domain-containing protein 2</fullName>
    </submittedName>
</protein>
<dbReference type="EMBL" id="BNJQ01000036">
    <property type="protein sequence ID" value="GHP11690.1"/>
    <property type="molecule type" value="Genomic_DNA"/>
</dbReference>
<accession>A0A830I0U9</accession>
<dbReference type="SMART" id="SM00450">
    <property type="entry name" value="RHOD"/>
    <property type="match status" value="1"/>
</dbReference>
<evidence type="ECO:0000256" key="1">
    <source>
        <dbReference type="SAM" id="MobiDB-lite"/>
    </source>
</evidence>
<sequence>MAAAHAYYAADKLPTKYGVVLFYAYRTVADPSALLEWHREALGADCLGILGRVRVAAEGINGTLAAPMTNAHTDDALASSNLHTYVHLAVSKFPEVFRDVDWKTSVVDGGAPPFPDLKLELRDEICSSGLKDTNADFVRDFGGVHLSPKEFHDALVHAARPAGHGTKGSKRVRQTLDERVLPPPVPPLDVRELDSSNTVVVDVRNHYEVAAGKFDHPALVDPSTRTYDEFPRWLRDNKTTLADKTVLMYCTGGIRCEKASSLARQLGVPRVFQLRGGIHRYLESDVGANAESSLFVGENYVFDSRRASTVARKCEMCNRMSETASHGTNEPFYGDVSIAPGPEGTEVLLNAGCRVCCVCRDRVLCCDTCFHVSEQRDLYCIRHMHLKGIYHTRLSRFSVDELERQSLRLREEHEKMLKSKASRGKRRTVMKQIRRVDDAKEAVRTSSPQQLQ</sequence>
<dbReference type="InterPro" id="IPR036873">
    <property type="entry name" value="Rhodanese-like_dom_sf"/>
</dbReference>
<evidence type="ECO:0000313" key="3">
    <source>
        <dbReference type="EMBL" id="GHP11690.1"/>
    </source>
</evidence>
<gene>
    <name evidence="3" type="ORF">PPROV_001041800</name>
</gene>
<dbReference type="InterPro" id="IPR040503">
    <property type="entry name" value="TRHO_N"/>
</dbReference>
<dbReference type="OrthoDB" id="25002at2759"/>
<name>A0A830I0U9_9CHLO</name>
<dbReference type="PANTHER" id="PTHR43268:SF7">
    <property type="entry name" value="RHODANESE DOMAIN-CONTAINING PROTEIN"/>
    <property type="match status" value="1"/>
</dbReference>
<feature type="domain" description="Rhodanese" evidence="2">
    <location>
        <begin position="194"/>
        <end position="286"/>
    </location>
</feature>
<proteinExistence type="predicted"/>
<keyword evidence="3" id="KW-0808">Transferase</keyword>
<feature type="compositionally biased region" description="Basic residues" evidence="1">
    <location>
        <begin position="418"/>
        <end position="433"/>
    </location>
</feature>
<dbReference type="InterPro" id="IPR020936">
    <property type="entry name" value="TrhO"/>
</dbReference>
<feature type="region of interest" description="Disordered" evidence="1">
    <location>
        <begin position="415"/>
        <end position="452"/>
    </location>
</feature>
<dbReference type="PANTHER" id="PTHR43268">
    <property type="entry name" value="THIOSULFATE SULFURTRANSFERASE/RHODANESE-LIKE DOMAIN-CONTAINING PROTEIN 2"/>
    <property type="match status" value="1"/>
</dbReference>
<feature type="compositionally biased region" description="Basic and acidic residues" evidence="1">
    <location>
        <begin position="434"/>
        <end position="443"/>
    </location>
</feature>
<comment type="caution">
    <text evidence="3">The sequence shown here is derived from an EMBL/GenBank/DDBJ whole genome shotgun (WGS) entry which is preliminary data.</text>
</comment>
<keyword evidence="4" id="KW-1185">Reference proteome</keyword>
<dbReference type="InterPro" id="IPR001763">
    <property type="entry name" value="Rhodanese-like_dom"/>
</dbReference>
<organism evidence="3 4">
    <name type="scientific">Pycnococcus provasolii</name>
    <dbReference type="NCBI Taxonomy" id="41880"/>
    <lineage>
        <taxon>Eukaryota</taxon>
        <taxon>Viridiplantae</taxon>
        <taxon>Chlorophyta</taxon>
        <taxon>Pseudoscourfieldiophyceae</taxon>
        <taxon>Pseudoscourfieldiales</taxon>
        <taxon>Pycnococcaceae</taxon>
        <taxon>Pycnococcus</taxon>
    </lineage>
</organism>
<reference evidence="3" key="1">
    <citation type="submission" date="2020-10" db="EMBL/GenBank/DDBJ databases">
        <title>Unveiling of a novel bifunctional photoreceptor, Dualchrome1, isolated from a cosmopolitan green alga.</title>
        <authorList>
            <person name="Suzuki S."/>
            <person name="Kawachi M."/>
        </authorList>
    </citation>
    <scope>NUCLEOTIDE SEQUENCE</scope>
    <source>
        <strain evidence="3">NIES 2893</strain>
    </source>
</reference>
<dbReference type="AlphaFoldDB" id="A0A830I0U9"/>